<keyword evidence="2 3" id="KW-0694">RNA-binding</keyword>
<feature type="domain" description="RRM" evidence="5">
    <location>
        <begin position="153"/>
        <end position="229"/>
    </location>
</feature>
<evidence type="ECO:0000256" key="2">
    <source>
        <dbReference type="ARBA" id="ARBA00022884"/>
    </source>
</evidence>
<dbReference type="SMART" id="SM00360">
    <property type="entry name" value="RRM"/>
    <property type="match status" value="2"/>
</dbReference>
<evidence type="ECO:0000256" key="3">
    <source>
        <dbReference type="PROSITE-ProRule" id="PRU00176"/>
    </source>
</evidence>
<dbReference type="STRING" id="1157962.A0A250XKU1"/>
<sequence>MYGYDGMGGNQMGGMGAGPGMMGGGMGGGGGYSRGPRSGSVGLGTGQRYDTSRTIGKCFLGGLDLSTTKDSITQYCGQWGDISDSVVMEGRGFGFVTFADPACADSFLSQREHVIDGKRIEAKSAVPKSEQAGYGGGGSGGGGRGQGGPTIPNKMFVGGTGDLNDEDFKNYFSQFGEITDAVIVRLPDGQSRGFGFVTYSDPEAVQKALGMGYQHDINGRNVEIKPAVPRENEGARGGGRGGYGGGRGGGYGGGSYGGGGGGGGGGGYGRGGGGGGGYGSGMGGGYGGMSGGGMGYGMMGGMGSMGYGGMGYAPVMMGGMGGGGMGGGMGGYGMMDQGYGRAPPSRGGGMSGGYGGAPRYRPY</sequence>
<dbReference type="InterPro" id="IPR035979">
    <property type="entry name" value="RBD_domain_sf"/>
</dbReference>
<accession>A0A250XKU1</accession>
<comment type="caution">
    <text evidence="6">The sequence shown here is derived from an EMBL/GenBank/DDBJ whole genome shotgun (WGS) entry which is preliminary data.</text>
</comment>
<protein>
    <recommendedName>
        <fullName evidence="5">RRM domain-containing protein</fullName>
    </recommendedName>
</protein>
<evidence type="ECO:0000256" key="1">
    <source>
        <dbReference type="ARBA" id="ARBA00022737"/>
    </source>
</evidence>
<organism evidence="6 7">
    <name type="scientific">Chlamydomonas eustigma</name>
    <dbReference type="NCBI Taxonomy" id="1157962"/>
    <lineage>
        <taxon>Eukaryota</taxon>
        <taxon>Viridiplantae</taxon>
        <taxon>Chlorophyta</taxon>
        <taxon>core chlorophytes</taxon>
        <taxon>Chlorophyceae</taxon>
        <taxon>CS clade</taxon>
        <taxon>Chlamydomonadales</taxon>
        <taxon>Chlamydomonadaceae</taxon>
        <taxon>Chlamydomonas</taxon>
    </lineage>
</organism>
<evidence type="ECO:0000256" key="4">
    <source>
        <dbReference type="SAM" id="MobiDB-lite"/>
    </source>
</evidence>
<dbReference type="GO" id="GO:0006417">
    <property type="term" value="P:regulation of translation"/>
    <property type="evidence" value="ECO:0007669"/>
    <property type="project" value="TreeGrafter"/>
</dbReference>
<feature type="domain" description="RRM" evidence="5">
    <location>
        <begin position="56"/>
        <end position="127"/>
    </location>
</feature>
<dbReference type="EMBL" id="BEGY01000100">
    <property type="protein sequence ID" value="GAX83512.1"/>
    <property type="molecule type" value="Genomic_DNA"/>
</dbReference>
<dbReference type="Proteomes" id="UP000232323">
    <property type="component" value="Unassembled WGS sequence"/>
</dbReference>
<keyword evidence="7" id="KW-1185">Reference proteome</keyword>
<feature type="region of interest" description="Disordered" evidence="4">
    <location>
        <begin position="126"/>
        <end position="149"/>
    </location>
</feature>
<dbReference type="InterPro" id="IPR000504">
    <property type="entry name" value="RRM_dom"/>
</dbReference>
<keyword evidence="1" id="KW-0677">Repeat</keyword>
<gene>
    <name evidence="6" type="ORF">CEUSTIGMA_g10937.t1</name>
</gene>
<dbReference type="SUPFAM" id="SSF54928">
    <property type="entry name" value="RNA-binding domain, RBD"/>
    <property type="match status" value="2"/>
</dbReference>
<dbReference type="InterPro" id="IPR012677">
    <property type="entry name" value="Nucleotide-bd_a/b_plait_sf"/>
</dbReference>
<reference evidence="6 7" key="1">
    <citation type="submission" date="2017-08" db="EMBL/GenBank/DDBJ databases">
        <title>Acidophilic green algal genome provides insights into adaptation to an acidic environment.</title>
        <authorList>
            <person name="Hirooka S."/>
            <person name="Hirose Y."/>
            <person name="Kanesaki Y."/>
            <person name="Higuchi S."/>
            <person name="Fujiwara T."/>
            <person name="Onuma R."/>
            <person name="Era A."/>
            <person name="Ohbayashi R."/>
            <person name="Uzuka A."/>
            <person name="Nozaki H."/>
            <person name="Yoshikawa H."/>
            <person name="Miyagishima S.Y."/>
        </authorList>
    </citation>
    <scope>NUCLEOTIDE SEQUENCE [LARGE SCALE GENOMIC DNA]</scope>
    <source>
        <strain evidence="6 7">NIES-2499</strain>
    </source>
</reference>
<dbReference type="PANTHER" id="PTHR48032">
    <property type="entry name" value="RNA-BINDING PROTEIN MUSASHI HOMOLOG RBP6"/>
    <property type="match status" value="1"/>
</dbReference>
<evidence type="ECO:0000259" key="5">
    <source>
        <dbReference type="PROSITE" id="PS50102"/>
    </source>
</evidence>
<dbReference type="PROSITE" id="PS50102">
    <property type="entry name" value="RRM"/>
    <property type="match status" value="2"/>
</dbReference>
<dbReference type="PANTHER" id="PTHR48032:SF6">
    <property type="entry name" value="RNA-BINDING (RRM_RBD_RNP MOTIFS) FAMILY PROTEIN"/>
    <property type="match status" value="1"/>
</dbReference>
<proteinExistence type="predicted"/>
<evidence type="ECO:0000313" key="6">
    <source>
        <dbReference type="EMBL" id="GAX83512.1"/>
    </source>
</evidence>
<dbReference type="GO" id="GO:0003729">
    <property type="term" value="F:mRNA binding"/>
    <property type="evidence" value="ECO:0007669"/>
    <property type="project" value="TreeGrafter"/>
</dbReference>
<dbReference type="AlphaFoldDB" id="A0A250XKU1"/>
<feature type="region of interest" description="Disordered" evidence="4">
    <location>
        <begin position="28"/>
        <end position="47"/>
    </location>
</feature>
<dbReference type="OrthoDB" id="1875751at2759"/>
<evidence type="ECO:0000313" key="7">
    <source>
        <dbReference type="Proteomes" id="UP000232323"/>
    </source>
</evidence>
<dbReference type="Gene3D" id="3.30.70.330">
    <property type="match status" value="2"/>
</dbReference>
<feature type="compositionally biased region" description="Gly residues" evidence="4">
    <location>
        <begin position="133"/>
        <end position="148"/>
    </location>
</feature>
<dbReference type="Pfam" id="PF00076">
    <property type="entry name" value="RRM_1"/>
    <property type="match status" value="2"/>
</dbReference>
<name>A0A250XKU1_9CHLO</name>